<dbReference type="GO" id="GO:0005783">
    <property type="term" value="C:endoplasmic reticulum"/>
    <property type="evidence" value="ECO:0007669"/>
    <property type="project" value="TreeGrafter"/>
</dbReference>
<comment type="caution">
    <text evidence="13">The sequence shown here is derived from an EMBL/GenBank/DDBJ whole genome shotgun (WGS) entry which is preliminary data.</text>
</comment>
<evidence type="ECO:0000259" key="12">
    <source>
        <dbReference type="Pfam" id="PF01529"/>
    </source>
</evidence>
<feature type="transmembrane region" description="Helical" evidence="10">
    <location>
        <begin position="158"/>
        <end position="182"/>
    </location>
</feature>
<protein>
    <recommendedName>
        <fullName evidence="10">Palmitoyltransferase</fullName>
        <ecNumber evidence="10">2.3.1.225</ecNumber>
    </recommendedName>
</protein>
<dbReference type="EC" id="2.3.1.225" evidence="10"/>
<keyword evidence="6" id="KW-0564">Palmitate</keyword>
<evidence type="ECO:0000256" key="8">
    <source>
        <dbReference type="ARBA" id="ARBA00023315"/>
    </source>
</evidence>
<dbReference type="InterPro" id="IPR001594">
    <property type="entry name" value="Palmitoyltrfase_DHHC"/>
</dbReference>
<name>A0A226E2N8_FOLCA</name>
<dbReference type="AlphaFoldDB" id="A0A226E2N8"/>
<evidence type="ECO:0000256" key="1">
    <source>
        <dbReference type="ARBA" id="ARBA00004127"/>
    </source>
</evidence>
<feature type="region of interest" description="Disordered" evidence="11">
    <location>
        <begin position="760"/>
        <end position="800"/>
    </location>
</feature>
<keyword evidence="7" id="KW-0449">Lipoprotein</keyword>
<accession>A0A226E2N8</accession>
<evidence type="ECO:0000256" key="5">
    <source>
        <dbReference type="ARBA" id="ARBA00023136"/>
    </source>
</evidence>
<evidence type="ECO:0000256" key="7">
    <source>
        <dbReference type="ARBA" id="ARBA00023288"/>
    </source>
</evidence>
<feature type="compositionally biased region" description="Polar residues" evidence="11">
    <location>
        <begin position="31"/>
        <end position="47"/>
    </location>
</feature>
<comment type="domain">
    <text evidence="10">The DHHC domain is required for palmitoyltransferase activity.</text>
</comment>
<evidence type="ECO:0000256" key="11">
    <source>
        <dbReference type="SAM" id="MobiDB-lite"/>
    </source>
</evidence>
<feature type="compositionally biased region" description="Acidic residues" evidence="11">
    <location>
        <begin position="786"/>
        <end position="800"/>
    </location>
</feature>
<organism evidence="13 14">
    <name type="scientific">Folsomia candida</name>
    <name type="common">Springtail</name>
    <dbReference type="NCBI Taxonomy" id="158441"/>
    <lineage>
        <taxon>Eukaryota</taxon>
        <taxon>Metazoa</taxon>
        <taxon>Ecdysozoa</taxon>
        <taxon>Arthropoda</taxon>
        <taxon>Hexapoda</taxon>
        <taxon>Collembola</taxon>
        <taxon>Entomobryomorpha</taxon>
        <taxon>Isotomoidea</taxon>
        <taxon>Isotomidae</taxon>
        <taxon>Proisotominae</taxon>
        <taxon>Folsomia</taxon>
    </lineage>
</organism>
<evidence type="ECO:0000256" key="6">
    <source>
        <dbReference type="ARBA" id="ARBA00023139"/>
    </source>
</evidence>
<proteinExistence type="inferred from homology"/>
<keyword evidence="5 10" id="KW-0472">Membrane</keyword>
<gene>
    <name evidence="13" type="ORF">Fcan01_13241</name>
</gene>
<feature type="compositionally biased region" description="Acidic residues" evidence="11">
    <location>
        <begin position="767"/>
        <end position="777"/>
    </location>
</feature>
<dbReference type="InterPro" id="IPR039859">
    <property type="entry name" value="PFA4/ZDH16/20/ERF2-like"/>
</dbReference>
<evidence type="ECO:0000256" key="9">
    <source>
        <dbReference type="ARBA" id="ARBA00048048"/>
    </source>
</evidence>
<feature type="transmembrane region" description="Helical" evidence="10">
    <location>
        <begin position="304"/>
        <end position="327"/>
    </location>
</feature>
<evidence type="ECO:0000256" key="3">
    <source>
        <dbReference type="ARBA" id="ARBA00022692"/>
    </source>
</evidence>
<keyword evidence="8 10" id="KW-0012">Acyltransferase</keyword>
<dbReference type="OrthoDB" id="4096362at2759"/>
<keyword evidence="14" id="KW-1185">Reference proteome</keyword>
<evidence type="ECO:0000256" key="2">
    <source>
        <dbReference type="ARBA" id="ARBA00022679"/>
    </source>
</evidence>
<feature type="transmembrane region" description="Helical" evidence="10">
    <location>
        <begin position="188"/>
        <end position="213"/>
    </location>
</feature>
<dbReference type="GO" id="GO:0006612">
    <property type="term" value="P:protein targeting to membrane"/>
    <property type="evidence" value="ECO:0007669"/>
    <property type="project" value="TreeGrafter"/>
</dbReference>
<feature type="region of interest" description="Disordered" evidence="11">
    <location>
        <begin position="1"/>
        <end position="50"/>
    </location>
</feature>
<dbReference type="GO" id="GO:0019706">
    <property type="term" value="F:protein-cysteine S-palmitoyltransferase activity"/>
    <property type="evidence" value="ECO:0007669"/>
    <property type="project" value="UniProtKB-EC"/>
</dbReference>
<comment type="subcellular location">
    <subcellularLocation>
        <location evidence="1">Endomembrane system</location>
        <topology evidence="1">Multi-pass membrane protein</topology>
    </subcellularLocation>
</comment>
<dbReference type="Pfam" id="PF01529">
    <property type="entry name" value="DHHC"/>
    <property type="match status" value="1"/>
</dbReference>
<evidence type="ECO:0000313" key="13">
    <source>
        <dbReference type="EMBL" id="OXA52002.1"/>
    </source>
</evidence>
<comment type="catalytic activity">
    <reaction evidence="9 10">
        <text>L-cysteinyl-[protein] + hexadecanoyl-CoA = S-hexadecanoyl-L-cysteinyl-[protein] + CoA</text>
        <dbReference type="Rhea" id="RHEA:36683"/>
        <dbReference type="Rhea" id="RHEA-COMP:10131"/>
        <dbReference type="Rhea" id="RHEA-COMP:11032"/>
        <dbReference type="ChEBI" id="CHEBI:29950"/>
        <dbReference type="ChEBI" id="CHEBI:57287"/>
        <dbReference type="ChEBI" id="CHEBI:57379"/>
        <dbReference type="ChEBI" id="CHEBI:74151"/>
        <dbReference type="EC" id="2.3.1.225"/>
    </reaction>
</comment>
<dbReference type="GO" id="GO:0005794">
    <property type="term" value="C:Golgi apparatus"/>
    <property type="evidence" value="ECO:0007669"/>
    <property type="project" value="TreeGrafter"/>
</dbReference>
<dbReference type="STRING" id="158441.A0A226E2N8"/>
<dbReference type="PANTHER" id="PTHR22883">
    <property type="entry name" value="ZINC FINGER DHHC DOMAIN CONTAINING PROTEIN"/>
    <property type="match status" value="1"/>
</dbReference>
<dbReference type="PROSITE" id="PS50216">
    <property type="entry name" value="DHHC"/>
    <property type="match status" value="1"/>
</dbReference>
<reference evidence="13 14" key="1">
    <citation type="submission" date="2015-12" db="EMBL/GenBank/DDBJ databases">
        <title>The genome of Folsomia candida.</title>
        <authorList>
            <person name="Faddeeva A."/>
            <person name="Derks M.F."/>
            <person name="Anvar Y."/>
            <person name="Smit S."/>
            <person name="Van Straalen N."/>
            <person name="Roelofs D."/>
        </authorList>
    </citation>
    <scope>NUCLEOTIDE SEQUENCE [LARGE SCALE GENOMIC DNA]</scope>
    <source>
        <strain evidence="13 14">VU population</strain>
        <tissue evidence="13">Whole body</tissue>
    </source>
</reference>
<dbReference type="Proteomes" id="UP000198287">
    <property type="component" value="Unassembled WGS sequence"/>
</dbReference>
<keyword evidence="2 10" id="KW-0808">Transferase</keyword>
<comment type="similarity">
    <text evidence="10">Belongs to the DHHC palmitoyltransferase family.</text>
</comment>
<keyword evidence="3 10" id="KW-0812">Transmembrane</keyword>
<evidence type="ECO:0000256" key="10">
    <source>
        <dbReference type="RuleBase" id="RU079119"/>
    </source>
</evidence>
<evidence type="ECO:0000256" key="4">
    <source>
        <dbReference type="ARBA" id="ARBA00022989"/>
    </source>
</evidence>
<evidence type="ECO:0000313" key="14">
    <source>
        <dbReference type="Proteomes" id="UP000198287"/>
    </source>
</evidence>
<dbReference type="PANTHER" id="PTHR22883:SF43">
    <property type="entry name" value="PALMITOYLTRANSFERASE APP"/>
    <property type="match status" value="1"/>
</dbReference>
<sequence>MLKEGTTNDETNGNIAPNGPENIYDGIRRPLSSSMSTFNSTPTNKSDPGTFITAKGGPGGGGGGACQQSGPRPSRRHLIPPATIQFRDSHCCKVPCRPFRATLLEPDSVEARGGNGTLITLEDSEGTLVLPPFRQWQIFPGNNRFFCDGWIITGSDKWIFYLSFILLNLVFVLFAGVIWTLHEERACTVAIIIGVTGLVLYFYCVSTMLYCALTDPGIIPRSTRSEVEAFMKLNPSVRHPQGVEPYIRERVNGKEIIRRWCPTCLLYKPPRATHCRICNNCIERFDHHCPFLGNCVGQRNYPTFFAFLFAIVISGIFILSVCVFVVYTMRTEFVTRDWLANVEYFDSVQIALLKRFGRRTNSSSTLNSSAITSQDATRIKPREILRDNNDMQSHAKKSFVFLHNKSEPDIARNETNNNSDDVTVDYKGKWIGNGDGGHVQIKRRSDTRINMEQLEYAPPTWDMGNLLCCCATTVSGQQQQQQSGGKALCDIEGIHAEIMTAIRLLKLKQKQLTEIKGIERQDDDDEDIPYYVPAIAKVIGSILAQNATNVIEESFGFIPPEVNKNIRYVLGLVAETVKELRPSMASATLKPTQVGQQLGSGVAGNVTNMEPTDAQVAEIEALLAFAIAQQIGENIGTNVSELAMSNNSADKTGATTPLFEENSVTVKPSELSENEALGPTAAAESITELVSFSSTYKYSDVHLGDVNSERVSSAAGLAIYAPAYAPNYVATSSTLKIPVYAPAFDHQSYTTPKILQDVDLKNTTETTTEESSTDDSSTDATLSTTTDDDDDEDYDDGQNK</sequence>
<keyword evidence="4 10" id="KW-1133">Transmembrane helix</keyword>
<feature type="domain" description="Palmitoyltransferase DHHC" evidence="12">
    <location>
        <begin position="257"/>
        <end position="341"/>
    </location>
</feature>
<dbReference type="EMBL" id="LNIX01000007">
    <property type="protein sequence ID" value="OXA52002.1"/>
    <property type="molecule type" value="Genomic_DNA"/>
</dbReference>